<keyword evidence="1" id="KW-0472">Membrane</keyword>
<dbReference type="Proteomes" id="UP001596496">
    <property type="component" value="Unassembled WGS sequence"/>
</dbReference>
<reference evidence="3" key="1">
    <citation type="journal article" date="2019" name="Int. J. Syst. Evol. Microbiol.">
        <title>The Global Catalogue of Microorganisms (GCM) 10K type strain sequencing project: providing services to taxonomists for standard genome sequencing and annotation.</title>
        <authorList>
            <consortium name="The Broad Institute Genomics Platform"/>
            <consortium name="The Broad Institute Genome Sequencing Center for Infectious Disease"/>
            <person name="Wu L."/>
            <person name="Ma J."/>
        </authorList>
    </citation>
    <scope>NUCLEOTIDE SEQUENCE [LARGE SCALE GENOMIC DNA]</scope>
    <source>
        <strain evidence="3">CECT 7649</strain>
    </source>
</reference>
<feature type="transmembrane region" description="Helical" evidence="1">
    <location>
        <begin position="31"/>
        <end position="52"/>
    </location>
</feature>
<dbReference type="EMBL" id="JBHTCG010000011">
    <property type="protein sequence ID" value="MFC7384333.1"/>
    <property type="molecule type" value="Genomic_DNA"/>
</dbReference>
<evidence type="ECO:0000313" key="3">
    <source>
        <dbReference type="Proteomes" id="UP001596496"/>
    </source>
</evidence>
<sequence>MKSISNGIGAGFITYVLIKLVKGKSREVHPLLWLVAALFVIYFAIGPVKILLGLS</sequence>
<evidence type="ECO:0000256" key="1">
    <source>
        <dbReference type="SAM" id="Phobius"/>
    </source>
</evidence>
<comment type="caution">
    <text evidence="2">The sequence shown here is derived from an EMBL/GenBank/DDBJ whole genome shotgun (WGS) entry which is preliminary data.</text>
</comment>
<keyword evidence="1" id="KW-1133">Transmembrane helix</keyword>
<gene>
    <name evidence="2" type="ORF">ACFQSB_19135</name>
</gene>
<proteinExistence type="predicted"/>
<organism evidence="2 3">
    <name type="scientific">Sphaerisporangium rhizosphaerae</name>
    <dbReference type="NCBI Taxonomy" id="2269375"/>
    <lineage>
        <taxon>Bacteria</taxon>
        <taxon>Bacillati</taxon>
        <taxon>Actinomycetota</taxon>
        <taxon>Actinomycetes</taxon>
        <taxon>Streptosporangiales</taxon>
        <taxon>Streptosporangiaceae</taxon>
        <taxon>Sphaerisporangium</taxon>
    </lineage>
</organism>
<evidence type="ECO:0000313" key="2">
    <source>
        <dbReference type="EMBL" id="MFC7384333.1"/>
    </source>
</evidence>
<accession>A0ABW2P5I6</accession>
<keyword evidence="1" id="KW-0812">Transmembrane</keyword>
<name>A0ABW2P5I6_9ACTN</name>
<protein>
    <submittedName>
        <fullName evidence="2">Uncharacterized protein</fullName>
    </submittedName>
</protein>
<keyword evidence="3" id="KW-1185">Reference proteome</keyword>
<dbReference type="RefSeq" id="WP_380828070.1">
    <property type="nucleotide sequence ID" value="NZ_JBHTCG010000011.1"/>
</dbReference>